<dbReference type="Proteomes" id="UP000318437">
    <property type="component" value="Unassembled WGS sequence"/>
</dbReference>
<proteinExistence type="predicted"/>
<name>A0A5C6CXS5_9BACT</name>
<organism evidence="3 4">
    <name type="scientific">Bythopirellula polymerisocia</name>
    <dbReference type="NCBI Taxonomy" id="2528003"/>
    <lineage>
        <taxon>Bacteria</taxon>
        <taxon>Pseudomonadati</taxon>
        <taxon>Planctomycetota</taxon>
        <taxon>Planctomycetia</taxon>
        <taxon>Pirellulales</taxon>
        <taxon>Lacipirellulaceae</taxon>
        <taxon>Bythopirellula</taxon>
    </lineage>
</organism>
<reference evidence="3 4" key="1">
    <citation type="submission" date="2019-02" db="EMBL/GenBank/DDBJ databases">
        <title>Deep-cultivation of Planctomycetes and their phenomic and genomic characterization uncovers novel biology.</title>
        <authorList>
            <person name="Wiegand S."/>
            <person name="Jogler M."/>
            <person name="Boedeker C."/>
            <person name="Pinto D."/>
            <person name="Vollmers J."/>
            <person name="Rivas-Marin E."/>
            <person name="Kohn T."/>
            <person name="Peeters S.H."/>
            <person name="Heuer A."/>
            <person name="Rast P."/>
            <person name="Oberbeckmann S."/>
            <person name="Bunk B."/>
            <person name="Jeske O."/>
            <person name="Meyerdierks A."/>
            <person name="Storesund J.E."/>
            <person name="Kallscheuer N."/>
            <person name="Luecker S."/>
            <person name="Lage O.M."/>
            <person name="Pohl T."/>
            <person name="Merkel B.J."/>
            <person name="Hornburger P."/>
            <person name="Mueller R.-W."/>
            <person name="Bruemmer F."/>
            <person name="Labrenz M."/>
            <person name="Spormann A.M."/>
            <person name="Op Den Camp H."/>
            <person name="Overmann J."/>
            <person name="Amann R."/>
            <person name="Jetten M.S.M."/>
            <person name="Mascher T."/>
            <person name="Medema M.H."/>
            <person name="Devos D.P."/>
            <person name="Kaster A.-K."/>
            <person name="Ovreas L."/>
            <person name="Rohde M."/>
            <person name="Galperin M.Y."/>
            <person name="Jogler C."/>
        </authorList>
    </citation>
    <scope>NUCLEOTIDE SEQUENCE [LARGE SCALE GENOMIC DNA]</scope>
    <source>
        <strain evidence="3 4">Pla144</strain>
    </source>
</reference>
<evidence type="ECO:0000256" key="2">
    <source>
        <dbReference type="SAM" id="SignalP"/>
    </source>
</evidence>
<feature type="region of interest" description="Disordered" evidence="1">
    <location>
        <begin position="42"/>
        <end position="72"/>
    </location>
</feature>
<feature type="compositionally biased region" description="Polar residues" evidence="1">
    <location>
        <begin position="61"/>
        <end position="71"/>
    </location>
</feature>
<keyword evidence="4" id="KW-1185">Reference proteome</keyword>
<accession>A0A5C6CXS5</accession>
<evidence type="ECO:0008006" key="5">
    <source>
        <dbReference type="Google" id="ProtNLM"/>
    </source>
</evidence>
<dbReference type="EMBL" id="SJPS01000003">
    <property type="protein sequence ID" value="TWU27439.1"/>
    <property type="molecule type" value="Genomic_DNA"/>
</dbReference>
<dbReference type="OrthoDB" id="289572at2"/>
<gene>
    <name evidence="3" type="ORF">Pla144_22120</name>
</gene>
<sequence length="175" mass="19301" precursor="true">MLLSQHCRYSCFLKSILLILLLSSAGCQQQIAGELLGSWVGRPDTSTGRAEREAEKYGKRSSMSADSQQKASAKDVTDWETYDVEVRFNFVDHKHLEMSLANGSEAISATWRVIETSPTGCMIEVVTPAEAEEGSPEVRNFELEMDERAGTIVGFLLTESGADRQLGALYFSRAP</sequence>
<keyword evidence="2" id="KW-0732">Signal</keyword>
<dbReference type="AlphaFoldDB" id="A0A5C6CXS5"/>
<feature type="signal peptide" evidence="2">
    <location>
        <begin position="1"/>
        <end position="32"/>
    </location>
</feature>
<evidence type="ECO:0000256" key="1">
    <source>
        <dbReference type="SAM" id="MobiDB-lite"/>
    </source>
</evidence>
<evidence type="ECO:0000313" key="3">
    <source>
        <dbReference type="EMBL" id="TWU27439.1"/>
    </source>
</evidence>
<comment type="caution">
    <text evidence="3">The sequence shown here is derived from an EMBL/GenBank/DDBJ whole genome shotgun (WGS) entry which is preliminary data.</text>
</comment>
<dbReference type="RefSeq" id="WP_146450650.1">
    <property type="nucleotide sequence ID" value="NZ_SJPS01000003.1"/>
</dbReference>
<protein>
    <recommendedName>
        <fullName evidence="5">Lipocalin-like domain-containing protein</fullName>
    </recommendedName>
</protein>
<feature type="compositionally biased region" description="Basic and acidic residues" evidence="1">
    <location>
        <begin position="49"/>
        <end position="58"/>
    </location>
</feature>
<evidence type="ECO:0000313" key="4">
    <source>
        <dbReference type="Proteomes" id="UP000318437"/>
    </source>
</evidence>
<feature type="chain" id="PRO_5023097027" description="Lipocalin-like domain-containing protein" evidence="2">
    <location>
        <begin position="33"/>
        <end position="175"/>
    </location>
</feature>